<feature type="transmembrane region" description="Helical" evidence="1">
    <location>
        <begin position="12"/>
        <end position="30"/>
    </location>
</feature>
<name>W7Y4H9_9BACT</name>
<comment type="caution">
    <text evidence="2">The sequence shown here is derived from an EMBL/GenBank/DDBJ whole genome shotgun (WGS) entry which is preliminary data.</text>
</comment>
<dbReference type="Proteomes" id="UP000019402">
    <property type="component" value="Unassembled WGS sequence"/>
</dbReference>
<evidence type="ECO:0000313" key="2">
    <source>
        <dbReference type="EMBL" id="GAF05805.1"/>
    </source>
</evidence>
<reference evidence="2 3" key="1">
    <citation type="journal article" date="2014" name="Genome Announc.">
        <title>Draft Genome Sequence of Cytophaga fermentans JCM 21142T, a Facultative Anaerobe Isolated from Marine Mud.</title>
        <authorList>
            <person name="Starns D."/>
            <person name="Oshima K."/>
            <person name="Suda W."/>
            <person name="Iino T."/>
            <person name="Yuki M."/>
            <person name="Inoue J."/>
            <person name="Kitamura K."/>
            <person name="Iida T."/>
            <person name="Darby A."/>
            <person name="Hattori M."/>
            <person name="Ohkuma M."/>
        </authorList>
    </citation>
    <scope>NUCLEOTIDE SEQUENCE [LARGE SCALE GENOMIC DNA]</scope>
    <source>
        <strain evidence="2 3">JCM 21142</strain>
    </source>
</reference>
<keyword evidence="1" id="KW-1133">Transmembrane helix</keyword>
<accession>W7Y4H9</accession>
<keyword evidence="1" id="KW-0812">Transmembrane</keyword>
<evidence type="ECO:0000313" key="3">
    <source>
        <dbReference type="Proteomes" id="UP000019402"/>
    </source>
</evidence>
<gene>
    <name evidence="2" type="ORF">JCM21142_104558</name>
</gene>
<evidence type="ECO:0000256" key="1">
    <source>
        <dbReference type="SAM" id="Phobius"/>
    </source>
</evidence>
<keyword evidence="3" id="KW-1185">Reference proteome</keyword>
<keyword evidence="1" id="KW-0472">Membrane</keyword>
<proteinExistence type="predicted"/>
<sequence>MHFPGYISPPPATAIVLANPAVDLLIVSYVNGRYLLNEKHNYNNFNNSTTPRL</sequence>
<dbReference type="EMBL" id="BAMD01000129">
    <property type="protein sequence ID" value="GAF05805.1"/>
    <property type="molecule type" value="Genomic_DNA"/>
</dbReference>
<dbReference type="AlphaFoldDB" id="W7Y4H9"/>
<organism evidence="2 3">
    <name type="scientific">Saccharicrinis fermentans DSM 9555 = JCM 21142</name>
    <dbReference type="NCBI Taxonomy" id="869213"/>
    <lineage>
        <taxon>Bacteria</taxon>
        <taxon>Pseudomonadati</taxon>
        <taxon>Bacteroidota</taxon>
        <taxon>Bacteroidia</taxon>
        <taxon>Marinilabiliales</taxon>
        <taxon>Marinilabiliaceae</taxon>
        <taxon>Saccharicrinis</taxon>
    </lineage>
</organism>
<protein>
    <submittedName>
        <fullName evidence="2">Uncharacterized protein</fullName>
    </submittedName>
</protein>